<accession>A0A178IGW7</accession>
<evidence type="ECO:0000313" key="2">
    <source>
        <dbReference type="Proteomes" id="UP000078486"/>
    </source>
</evidence>
<dbReference type="AlphaFoldDB" id="A0A178IGW7"/>
<sequence>MAPRVNIHRPSGPAGGRAAALLLYDDECGLCRWCVRRLARADRRGALRFARLSGATAAAFWREAGFGPDDPKPDSMVLVLCGERDGTRSGYFLRTGAIWRALSLAGGVWHAAAWCVRIWPPSWRDAVYRLVARMRRRLVRGPGPDPAADANLSERFLP</sequence>
<name>A0A178IGW7_9BACT</name>
<protein>
    <recommendedName>
        <fullName evidence="3">DUF393 domain-containing protein</fullName>
    </recommendedName>
</protein>
<organism evidence="1 2">
    <name type="scientific">Termitidicoccus mucosus</name>
    <dbReference type="NCBI Taxonomy" id="1184151"/>
    <lineage>
        <taxon>Bacteria</taxon>
        <taxon>Pseudomonadati</taxon>
        <taxon>Verrucomicrobiota</taxon>
        <taxon>Opitutia</taxon>
        <taxon>Opitutales</taxon>
        <taxon>Opitutaceae</taxon>
        <taxon>Termitidicoccus</taxon>
    </lineage>
</organism>
<keyword evidence="2" id="KW-1185">Reference proteome</keyword>
<reference evidence="1 2" key="1">
    <citation type="submission" date="2016-01" db="EMBL/GenBank/DDBJ databases">
        <title>High potential of lignocellulose degradation of a new Verrucomicrobia species.</title>
        <authorList>
            <person name="Wang Y."/>
            <person name="Shi Y."/>
            <person name="Qiu Z."/>
            <person name="Liu S."/>
            <person name="Yang H."/>
        </authorList>
    </citation>
    <scope>NUCLEOTIDE SEQUENCE [LARGE SCALE GENOMIC DNA]</scope>
    <source>
        <strain evidence="1 2">TSB47</strain>
    </source>
</reference>
<proteinExistence type="predicted"/>
<dbReference type="Pfam" id="PF04134">
    <property type="entry name" value="DCC1-like"/>
    <property type="match status" value="1"/>
</dbReference>
<evidence type="ECO:0008006" key="3">
    <source>
        <dbReference type="Google" id="ProtNLM"/>
    </source>
</evidence>
<comment type="caution">
    <text evidence="1">The sequence shown here is derived from an EMBL/GenBank/DDBJ whole genome shotgun (WGS) entry which is preliminary data.</text>
</comment>
<dbReference type="EMBL" id="LRRQ01000099">
    <property type="protein sequence ID" value="OAM89264.1"/>
    <property type="molecule type" value="Genomic_DNA"/>
</dbReference>
<dbReference type="Proteomes" id="UP000078486">
    <property type="component" value="Unassembled WGS sequence"/>
</dbReference>
<gene>
    <name evidence="1" type="ORF">AW736_13490</name>
</gene>
<dbReference type="InterPro" id="IPR007263">
    <property type="entry name" value="DCC1-like"/>
</dbReference>
<dbReference type="GO" id="GO:0015035">
    <property type="term" value="F:protein-disulfide reductase activity"/>
    <property type="evidence" value="ECO:0007669"/>
    <property type="project" value="InterPro"/>
</dbReference>
<evidence type="ECO:0000313" key="1">
    <source>
        <dbReference type="EMBL" id="OAM89264.1"/>
    </source>
</evidence>
<dbReference type="STRING" id="1184151.AW736_13490"/>